<keyword evidence="16" id="KW-0479">Metal-binding</keyword>
<dbReference type="HAMAP" id="MF_01274">
    <property type="entry name" value="Pantothen_kinase_3"/>
    <property type="match status" value="1"/>
</dbReference>
<evidence type="ECO:0000256" key="8">
    <source>
        <dbReference type="ARBA" id="ARBA00022679"/>
    </source>
</evidence>
<feature type="binding site" evidence="16">
    <location>
        <position position="172"/>
    </location>
    <ligand>
        <name>substrate</name>
    </ligand>
</feature>
<dbReference type="GO" id="GO:0005737">
    <property type="term" value="C:cytoplasm"/>
    <property type="evidence" value="ECO:0007669"/>
    <property type="project" value="UniProtKB-SubCell"/>
</dbReference>
<comment type="pathway">
    <text evidence="4 16">Cofactor biosynthesis; coenzyme A biosynthesis; CoA from (R)-pantothenate: step 1/5.</text>
</comment>
<dbReference type="GO" id="GO:0004594">
    <property type="term" value="F:pantothenate kinase activity"/>
    <property type="evidence" value="ECO:0007669"/>
    <property type="project" value="UniProtKB-UniRule"/>
</dbReference>
<dbReference type="NCBIfam" id="TIGR00671">
    <property type="entry name" value="baf"/>
    <property type="match status" value="1"/>
</dbReference>
<proteinExistence type="inferred from homology"/>
<dbReference type="PANTHER" id="PTHR34265:SF1">
    <property type="entry name" value="TYPE III PANTOTHENATE KINASE"/>
    <property type="match status" value="1"/>
</dbReference>
<gene>
    <name evidence="16" type="primary">coaX</name>
    <name evidence="18" type="ORF">L3X37_04340</name>
</gene>
<dbReference type="NCBIfam" id="NF009853">
    <property type="entry name" value="PRK13320.1-5"/>
    <property type="match status" value="1"/>
</dbReference>
<accession>A0AAE3JK02</accession>
<protein>
    <recommendedName>
        <fullName evidence="15 16">Type III pantothenate kinase</fullName>
        <ecNumber evidence="6 16">2.7.1.33</ecNumber>
    </recommendedName>
    <alternativeName>
        <fullName evidence="16">PanK-III</fullName>
    </alternativeName>
    <alternativeName>
        <fullName evidence="16">Pantothenic acid kinase</fullName>
    </alternativeName>
</protein>
<dbReference type="SUPFAM" id="SSF53067">
    <property type="entry name" value="Actin-like ATPase domain"/>
    <property type="match status" value="2"/>
</dbReference>
<keyword evidence="13 16" id="KW-0173">Coenzyme A biosynthesis</keyword>
<keyword evidence="12 16" id="KW-0630">Potassium</keyword>
<dbReference type="GO" id="GO:0015937">
    <property type="term" value="P:coenzyme A biosynthetic process"/>
    <property type="evidence" value="ECO:0007669"/>
    <property type="project" value="UniProtKB-UniRule"/>
</dbReference>
<evidence type="ECO:0000256" key="7">
    <source>
        <dbReference type="ARBA" id="ARBA00022490"/>
    </source>
</evidence>
<evidence type="ECO:0000256" key="9">
    <source>
        <dbReference type="ARBA" id="ARBA00022741"/>
    </source>
</evidence>
<comment type="subcellular location">
    <subcellularLocation>
        <location evidence="3 16">Cytoplasm</location>
    </subcellularLocation>
</comment>
<evidence type="ECO:0000256" key="3">
    <source>
        <dbReference type="ARBA" id="ARBA00004496"/>
    </source>
</evidence>
<feature type="binding site" evidence="16">
    <location>
        <begin position="94"/>
        <end position="97"/>
    </location>
    <ligand>
        <name>substrate</name>
    </ligand>
</feature>
<evidence type="ECO:0000256" key="10">
    <source>
        <dbReference type="ARBA" id="ARBA00022777"/>
    </source>
</evidence>
<comment type="cofactor">
    <cofactor evidence="2">
        <name>K(+)</name>
        <dbReference type="ChEBI" id="CHEBI:29103"/>
    </cofactor>
</comment>
<name>A0AAE3JK02_9FLAO</name>
<evidence type="ECO:0000256" key="6">
    <source>
        <dbReference type="ARBA" id="ARBA00012102"/>
    </source>
</evidence>
<evidence type="ECO:0000313" key="18">
    <source>
        <dbReference type="EMBL" id="MCF7567593.1"/>
    </source>
</evidence>
<evidence type="ECO:0000256" key="17">
    <source>
        <dbReference type="SAM" id="Coils"/>
    </source>
</evidence>
<feature type="binding site" evidence="16">
    <location>
        <position position="117"/>
    </location>
    <ligand>
        <name>K(+)</name>
        <dbReference type="ChEBI" id="CHEBI:29103"/>
    </ligand>
</feature>
<comment type="caution">
    <text evidence="18">The sequence shown here is derived from an EMBL/GenBank/DDBJ whole genome shotgun (WGS) entry which is preliminary data.</text>
</comment>
<feature type="active site" description="Proton acceptor" evidence="16">
    <location>
        <position position="96"/>
    </location>
</feature>
<keyword evidence="10 16" id="KW-0418">Kinase</keyword>
<dbReference type="PANTHER" id="PTHR34265">
    <property type="entry name" value="TYPE III PANTOTHENATE KINASE"/>
    <property type="match status" value="1"/>
</dbReference>
<dbReference type="EMBL" id="JAKKDU010000004">
    <property type="protein sequence ID" value="MCF7567593.1"/>
    <property type="molecule type" value="Genomic_DNA"/>
</dbReference>
<dbReference type="InterPro" id="IPR043129">
    <property type="entry name" value="ATPase_NBD"/>
</dbReference>
<dbReference type="InterPro" id="IPR004619">
    <property type="entry name" value="Type_III_PanK"/>
</dbReference>
<comment type="cofactor">
    <cofactor evidence="16">
        <name>NH4(+)</name>
        <dbReference type="ChEBI" id="CHEBI:28938"/>
    </cofactor>
    <cofactor evidence="16">
        <name>K(+)</name>
        <dbReference type="ChEBI" id="CHEBI:29103"/>
    </cofactor>
    <text evidence="16">A monovalent cation. Ammonium or potassium.</text>
</comment>
<dbReference type="CDD" id="cd24015">
    <property type="entry name" value="ASKHA_NBD_PanK-III"/>
    <property type="match status" value="1"/>
</dbReference>
<keyword evidence="8 16" id="KW-0808">Transferase</keyword>
<evidence type="ECO:0000256" key="4">
    <source>
        <dbReference type="ARBA" id="ARBA00005225"/>
    </source>
</evidence>
<keyword evidence="19" id="KW-1185">Reference proteome</keyword>
<evidence type="ECO:0000256" key="11">
    <source>
        <dbReference type="ARBA" id="ARBA00022840"/>
    </source>
</evidence>
<evidence type="ECO:0000256" key="16">
    <source>
        <dbReference type="HAMAP-Rule" id="MF_01274"/>
    </source>
</evidence>
<sequence>MNLIIDVGNTYVKLAVFNGDKIKVKYVIKLENLLNHIEFLKKEYKSINKVIISSVAKLKEKEVKYIDKNYNLILLNFDTKIPFKNLYNTPETLGIDRIALVSASVNYFPENNALIIDAGTCITYDFITAKNEYLGGAISPGIRMRYKSLNNLTANLPLLETETPNSIIGNSTNTSIHSGVVNGVLKEIEGVIEVYEQKYPDLTVILTGGDANFLSKQLKSSIFANSNFLLEGLNYILQFNSN</sequence>
<feature type="binding site" evidence="16">
    <location>
        <position position="87"/>
    </location>
    <ligand>
        <name>substrate</name>
    </ligand>
</feature>
<dbReference type="AlphaFoldDB" id="A0AAE3JK02"/>
<dbReference type="Proteomes" id="UP001199795">
    <property type="component" value="Unassembled WGS sequence"/>
</dbReference>
<evidence type="ECO:0000256" key="5">
    <source>
        <dbReference type="ARBA" id="ARBA00011738"/>
    </source>
</evidence>
<evidence type="ECO:0000256" key="2">
    <source>
        <dbReference type="ARBA" id="ARBA00001958"/>
    </source>
</evidence>
<feature type="binding site" evidence="16">
    <location>
        <position position="120"/>
    </location>
    <ligand>
        <name>ATP</name>
        <dbReference type="ChEBI" id="CHEBI:30616"/>
    </ligand>
</feature>
<reference evidence="18" key="1">
    <citation type="submission" date="2022-01" db="EMBL/GenBank/DDBJ databases">
        <title>Draft genome sequence of Sabulilitoribacter arenilitoris KCTC 52401.</title>
        <authorList>
            <person name="Oh J.-S."/>
        </authorList>
    </citation>
    <scope>NUCLEOTIDE SEQUENCE</scope>
    <source>
        <strain evidence="18">HMF6543</strain>
    </source>
</reference>
<comment type="catalytic activity">
    <reaction evidence="1 16">
        <text>(R)-pantothenate + ATP = (R)-4'-phosphopantothenate + ADP + H(+)</text>
        <dbReference type="Rhea" id="RHEA:16373"/>
        <dbReference type="ChEBI" id="CHEBI:10986"/>
        <dbReference type="ChEBI" id="CHEBI:15378"/>
        <dbReference type="ChEBI" id="CHEBI:29032"/>
        <dbReference type="ChEBI" id="CHEBI:30616"/>
        <dbReference type="ChEBI" id="CHEBI:456216"/>
        <dbReference type="EC" id="2.7.1.33"/>
    </reaction>
</comment>
<evidence type="ECO:0000256" key="14">
    <source>
        <dbReference type="ARBA" id="ARBA00038036"/>
    </source>
</evidence>
<evidence type="ECO:0000256" key="12">
    <source>
        <dbReference type="ARBA" id="ARBA00022958"/>
    </source>
</evidence>
<comment type="similarity">
    <text evidence="14 16">Belongs to the type III pantothenate kinase family.</text>
</comment>
<dbReference type="RefSeq" id="WP_237238942.1">
    <property type="nucleotide sequence ID" value="NZ_JAKKDU010000004.1"/>
</dbReference>
<dbReference type="Pfam" id="PF03309">
    <property type="entry name" value="Pan_kinase"/>
    <property type="match status" value="1"/>
</dbReference>
<dbReference type="GO" id="GO:0005524">
    <property type="term" value="F:ATP binding"/>
    <property type="evidence" value="ECO:0007669"/>
    <property type="project" value="UniProtKB-UniRule"/>
</dbReference>
<evidence type="ECO:0000256" key="1">
    <source>
        <dbReference type="ARBA" id="ARBA00001206"/>
    </source>
</evidence>
<evidence type="ECO:0000313" key="19">
    <source>
        <dbReference type="Proteomes" id="UP001199795"/>
    </source>
</evidence>
<keyword evidence="17" id="KW-0175">Coiled coil</keyword>
<organism evidence="18 19">
    <name type="scientific">Wocania arenilitoris</name>
    <dbReference type="NCBI Taxonomy" id="2044858"/>
    <lineage>
        <taxon>Bacteria</taxon>
        <taxon>Pseudomonadati</taxon>
        <taxon>Bacteroidota</taxon>
        <taxon>Flavobacteriia</taxon>
        <taxon>Flavobacteriales</taxon>
        <taxon>Flavobacteriaceae</taxon>
        <taxon>Wocania</taxon>
    </lineage>
</organism>
<dbReference type="GO" id="GO:0046872">
    <property type="term" value="F:metal ion binding"/>
    <property type="evidence" value="ECO:0007669"/>
    <property type="project" value="UniProtKB-KW"/>
</dbReference>
<evidence type="ECO:0000256" key="15">
    <source>
        <dbReference type="ARBA" id="ARBA00040883"/>
    </source>
</evidence>
<keyword evidence="7 16" id="KW-0963">Cytoplasm</keyword>
<feature type="binding site" evidence="16">
    <location>
        <begin position="6"/>
        <end position="13"/>
    </location>
    <ligand>
        <name>ATP</name>
        <dbReference type="ChEBI" id="CHEBI:30616"/>
    </ligand>
</feature>
<feature type="coiled-coil region" evidence="17">
    <location>
        <begin position="23"/>
        <end position="50"/>
    </location>
</feature>
<comment type="function">
    <text evidence="16">Catalyzes the phosphorylation of pantothenate (Pan), the first step in CoA biosynthesis.</text>
</comment>
<keyword evidence="9 16" id="KW-0547">Nucleotide-binding</keyword>
<dbReference type="Gene3D" id="3.30.420.40">
    <property type="match status" value="2"/>
</dbReference>
<evidence type="ECO:0000256" key="13">
    <source>
        <dbReference type="ARBA" id="ARBA00022993"/>
    </source>
</evidence>
<keyword evidence="11 16" id="KW-0067">ATP-binding</keyword>
<comment type="subunit">
    <text evidence="5 16">Homodimer.</text>
</comment>
<dbReference type="EC" id="2.7.1.33" evidence="6 16"/>